<dbReference type="AlphaFoldDB" id="A0A2S0MDM6"/>
<evidence type="ECO:0000256" key="9">
    <source>
        <dbReference type="RuleBase" id="RU003930"/>
    </source>
</evidence>
<dbReference type="Proteomes" id="UP000239709">
    <property type="component" value="Chromosome"/>
</dbReference>
<dbReference type="InterPro" id="IPR031310">
    <property type="entry name" value="Ribosomal_uL5_N"/>
</dbReference>
<dbReference type="Gene3D" id="3.30.1440.10">
    <property type="match status" value="1"/>
</dbReference>
<evidence type="ECO:0000256" key="4">
    <source>
        <dbReference type="ARBA" id="ARBA00022884"/>
    </source>
</evidence>
<dbReference type="GO" id="GO:0005840">
    <property type="term" value="C:ribosome"/>
    <property type="evidence" value="ECO:0007669"/>
    <property type="project" value="UniProtKB-KW"/>
</dbReference>
<dbReference type="SUPFAM" id="SSF55282">
    <property type="entry name" value="RL5-like"/>
    <property type="match status" value="1"/>
</dbReference>
<dbReference type="Pfam" id="PF00281">
    <property type="entry name" value="Ribosomal_L5"/>
    <property type="match status" value="1"/>
</dbReference>
<evidence type="ECO:0000256" key="3">
    <source>
        <dbReference type="ARBA" id="ARBA00022730"/>
    </source>
</evidence>
<dbReference type="KEGG" id="otk:C6570_05900"/>
<comment type="function">
    <text evidence="8">This is 1 of the proteins that bind and probably mediate the attachment of the 5S RNA into the large ribosomal subunit, where it forms part of the central protuberance. In the 70S ribosome it contacts protein S13 of the 30S subunit (bridge B1b), connecting the 2 subunits; this bridge is implicated in subunit movement. Contacts the P site tRNA; the 5S rRNA and some of its associated proteins might help stabilize positioning of ribosome-bound tRNAs.</text>
</comment>
<dbReference type="GO" id="GO:0003735">
    <property type="term" value="F:structural constituent of ribosome"/>
    <property type="evidence" value="ECO:0007669"/>
    <property type="project" value="InterPro"/>
</dbReference>
<dbReference type="GO" id="GO:0000049">
    <property type="term" value="F:tRNA binding"/>
    <property type="evidence" value="ECO:0007669"/>
    <property type="project" value="UniProtKB-UniRule"/>
</dbReference>
<dbReference type="PROSITE" id="PS00358">
    <property type="entry name" value="RIBOSOMAL_L5"/>
    <property type="match status" value="1"/>
</dbReference>
<comment type="subunit">
    <text evidence="8">Part of the 50S ribosomal subunit; part of the 5S rRNA/L5/L18/L25 subcomplex. Contacts the 5S rRNA and the P site tRNA. Forms a bridge to the 30S subunit in the 70S ribosome.</text>
</comment>
<dbReference type="EMBL" id="CP027666">
    <property type="protein sequence ID" value="AVO33833.1"/>
    <property type="molecule type" value="Genomic_DNA"/>
</dbReference>
<dbReference type="InterPro" id="IPR020929">
    <property type="entry name" value="Ribosomal_uL5_CS"/>
</dbReference>
<keyword evidence="6 8" id="KW-0687">Ribonucleoprotein</keyword>
<dbReference type="InterPro" id="IPR002132">
    <property type="entry name" value="Ribosomal_uL5"/>
</dbReference>
<evidence type="ECO:0000259" key="11">
    <source>
        <dbReference type="Pfam" id="PF00673"/>
    </source>
</evidence>
<dbReference type="PIRSF" id="PIRSF002161">
    <property type="entry name" value="Ribosomal_L5"/>
    <property type="match status" value="1"/>
</dbReference>
<evidence type="ECO:0000313" key="13">
    <source>
        <dbReference type="Proteomes" id="UP000239709"/>
    </source>
</evidence>
<gene>
    <name evidence="8" type="primary">rplE</name>
    <name evidence="12" type="ORF">C6570_05900</name>
</gene>
<reference evidence="12 13" key="1">
    <citation type="submission" date="2018-03" db="EMBL/GenBank/DDBJ databases">
        <title>Genome sequencing of Ottowia sp.</title>
        <authorList>
            <person name="Kim S.-J."/>
            <person name="Heo J."/>
            <person name="Kwon S.-W."/>
        </authorList>
    </citation>
    <scope>NUCLEOTIDE SEQUENCE [LARGE SCALE GENOMIC DNA]</scope>
    <source>
        <strain evidence="12 13">KADR8-3</strain>
    </source>
</reference>
<dbReference type="NCBIfam" id="NF000585">
    <property type="entry name" value="PRK00010.1"/>
    <property type="match status" value="1"/>
</dbReference>
<evidence type="ECO:0000256" key="2">
    <source>
        <dbReference type="ARBA" id="ARBA00022555"/>
    </source>
</evidence>
<dbReference type="FunFam" id="3.30.1440.10:FF:000001">
    <property type="entry name" value="50S ribosomal protein L5"/>
    <property type="match status" value="1"/>
</dbReference>
<evidence type="ECO:0000256" key="7">
    <source>
        <dbReference type="ARBA" id="ARBA00035245"/>
    </source>
</evidence>
<dbReference type="InterPro" id="IPR020930">
    <property type="entry name" value="Ribosomal_uL5_bac-type"/>
</dbReference>
<comment type="similarity">
    <text evidence="1 8 9">Belongs to the universal ribosomal protein uL5 family.</text>
</comment>
<feature type="domain" description="Large ribosomal subunit protein uL5 C-terminal" evidence="11">
    <location>
        <begin position="84"/>
        <end position="177"/>
    </location>
</feature>
<keyword evidence="3 8" id="KW-0699">rRNA-binding</keyword>
<evidence type="ECO:0000256" key="1">
    <source>
        <dbReference type="ARBA" id="ARBA00008553"/>
    </source>
</evidence>
<dbReference type="Pfam" id="PF00673">
    <property type="entry name" value="Ribosomal_L5_C"/>
    <property type="match status" value="1"/>
</dbReference>
<feature type="domain" description="Large ribosomal subunit protein uL5 N-terminal" evidence="10">
    <location>
        <begin position="24"/>
        <end position="80"/>
    </location>
</feature>
<dbReference type="GO" id="GO:0019843">
    <property type="term" value="F:rRNA binding"/>
    <property type="evidence" value="ECO:0007669"/>
    <property type="project" value="UniProtKB-UniRule"/>
</dbReference>
<protein>
    <recommendedName>
        <fullName evidence="7 8">Large ribosomal subunit protein uL5</fullName>
    </recommendedName>
</protein>
<keyword evidence="4 8" id="KW-0694">RNA-binding</keyword>
<evidence type="ECO:0000259" key="10">
    <source>
        <dbReference type="Pfam" id="PF00281"/>
    </source>
</evidence>
<dbReference type="HAMAP" id="MF_01333_B">
    <property type="entry name" value="Ribosomal_uL5_B"/>
    <property type="match status" value="1"/>
</dbReference>
<dbReference type="InterPro" id="IPR022803">
    <property type="entry name" value="Ribosomal_uL5_dom_sf"/>
</dbReference>
<dbReference type="GO" id="GO:0006412">
    <property type="term" value="P:translation"/>
    <property type="evidence" value="ECO:0007669"/>
    <property type="project" value="UniProtKB-UniRule"/>
</dbReference>
<organism evidence="12 13">
    <name type="scientific">Ottowia oryzae</name>
    <dbReference type="NCBI Taxonomy" id="2109914"/>
    <lineage>
        <taxon>Bacteria</taxon>
        <taxon>Pseudomonadati</taxon>
        <taxon>Pseudomonadota</taxon>
        <taxon>Betaproteobacteria</taxon>
        <taxon>Burkholderiales</taxon>
        <taxon>Comamonadaceae</taxon>
        <taxon>Ottowia</taxon>
    </lineage>
</organism>
<evidence type="ECO:0000256" key="6">
    <source>
        <dbReference type="ARBA" id="ARBA00023274"/>
    </source>
</evidence>
<dbReference type="GO" id="GO:1990904">
    <property type="term" value="C:ribonucleoprotein complex"/>
    <property type="evidence" value="ECO:0007669"/>
    <property type="project" value="UniProtKB-KW"/>
</dbReference>
<keyword evidence="5 8" id="KW-0689">Ribosomal protein</keyword>
<dbReference type="OrthoDB" id="9806626at2"/>
<proteinExistence type="inferred from homology"/>
<keyword evidence="2 8" id="KW-0820">tRNA-binding</keyword>
<accession>A0A2S0MDM6</accession>
<evidence type="ECO:0000256" key="5">
    <source>
        <dbReference type="ARBA" id="ARBA00022980"/>
    </source>
</evidence>
<keyword evidence="13" id="KW-1185">Reference proteome</keyword>
<name>A0A2S0MDM6_9BURK</name>
<evidence type="ECO:0000313" key="12">
    <source>
        <dbReference type="EMBL" id="AVO33833.1"/>
    </source>
</evidence>
<dbReference type="InterPro" id="IPR031309">
    <property type="entry name" value="Ribosomal_uL5_C"/>
</dbReference>
<evidence type="ECO:0000256" key="8">
    <source>
        <dbReference type="HAMAP-Rule" id="MF_01333"/>
    </source>
</evidence>
<dbReference type="RefSeq" id="WP_106702390.1">
    <property type="nucleotide sequence ID" value="NZ_CP027666.1"/>
</dbReference>
<dbReference type="PANTHER" id="PTHR11994">
    <property type="entry name" value="60S RIBOSOMAL PROTEIN L11-RELATED"/>
    <property type="match status" value="1"/>
</dbReference>
<sequence>MARLQQHYREKVAPELIKKFGYKSPMEVPRITKITLNMGVSEAVADKKVMDNAVADLTKIAGQKPVVTKAKKAIAGFKIREQQPIGTMVTLRGVRMYEFLDRFVTVALPRVRDFRGISGRSFDGRGNYNVGVKEQIIFPEIEYDKVDALRGLNISITTTAKTDDEAKALLSAFRFPFKN</sequence>